<keyword evidence="2" id="KW-0472">Membrane</keyword>
<dbReference type="Pfam" id="PF13455">
    <property type="entry name" value="MUG113"/>
    <property type="match status" value="1"/>
</dbReference>
<keyword evidence="5" id="KW-1185">Reference proteome</keyword>
<evidence type="ECO:0000256" key="2">
    <source>
        <dbReference type="SAM" id="Phobius"/>
    </source>
</evidence>
<evidence type="ECO:0000313" key="5">
    <source>
        <dbReference type="Proteomes" id="UP000199627"/>
    </source>
</evidence>
<keyword evidence="2" id="KW-1133">Transmembrane helix</keyword>
<feature type="coiled-coil region" evidence="1">
    <location>
        <begin position="550"/>
        <end position="579"/>
    </location>
</feature>
<feature type="coiled-coil region" evidence="1">
    <location>
        <begin position="38"/>
        <end position="100"/>
    </location>
</feature>
<feature type="transmembrane region" description="Helical" evidence="2">
    <location>
        <begin position="20"/>
        <end position="38"/>
    </location>
</feature>
<feature type="coiled-coil region" evidence="1">
    <location>
        <begin position="139"/>
        <end position="192"/>
    </location>
</feature>
<reference evidence="5" key="1">
    <citation type="submission" date="2016-10" db="EMBL/GenBank/DDBJ databases">
        <authorList>
            <person name="Varghese N."/>
            <person name="Submissions S."/>
        </authorList>
    </citation>
    <scope>NUCLEOTIDE SEQUENCE [LARGE SCALE GENOMIC DNA]</scope>
    <source>
        <strain evidence="5">DSM 17072</strain>
    </source>
</reference>
<feature type="coiled-coil region" evidence="1">
    <location>
        <begin position="341"/>
        <end position="438"/>
    </location>
</feature>
<dbReference type="AlphaFoldDB" id="A0A1H0XM68"/>
<evidence type="ECO:0000256" key="1">
    <source>
        <dbReference type="SAM" id="Coils"/>
    </source>
</evidence>
<keyword evidence="1" id="KW-0175">Coiled coil</keyword>
<dbReference type="Proteomes" id="UP000199627">
    <property type="component" value="Unassembled WGS sequence"/>
</dbReference>
<dbReference type="Pfam" id="PF13250">
    <property type="entry name" value="SNIPE"/>
    <property type="match status" value="1"/>
</dbReference>
<protein>
    <submittedName>
        <fullName evidence="4">Meiotically up-regulated gene 113</fullName>
    </submittedName>
</protein>
<accession>A0A1H0XM68</accession>
<gene>
    <name evidence="4" type="ORF">SAMN05421664_0004</name>
</gene>
<dbReference type="EMBL" id="FNKL01000001">
    <property type="protein sequence ID" value="SDQ03974.1"/>
    <property type="molecule type" value="Genomic_DNA"/>
</dbReference>
<evidence type="ECO:0000313" key="4">
    <source>
        <dbReference type="EMBL" id="SDQ03974.1"/>
    </source>
</evidence>
<name>A0A1H0XM68_9FLAO</name>
<dbReference type="InterPro" id="IPR018306">
    <property type="entry name" value="Phage_T5_Orf172_DNA-bd"/>
</dbReference>
<organism evidence="4 5">
    <name type="scientific">Chryseobacterium soldanellicola</name>
    <dbReference type="NCBI Taxonomy" id="311333"/>
    <lineage>
        <taxon>Bacteria</taxon>
        <taxon>Pseudomonadati</taxon>
        <taxon>Bacteroidota</taxon>
        <taxon>Flavobacteriia</taxon>
        <taxon>Flavobacteriales</taxon>
        <taxon>Weeksellaceae</taxon>
        <taxon>Chryseobacterium group</taxon>
        <taxon>Chryseobacterium</taxon>
    </lineage>
</organism>
<feature type="domain" description="Bacteriophage T5 Orf172 DNA-binding" evidence="3">
    <location>
        <begin position="455"/>
        <end position="538"/>
    </location>
</feature>
<dbReference type="InterPro" id="IPR025280">
    <property type="entry name" value="SNIPE"/>
</dbReference>
<keyword evidence="2" id="KW-0812">Transmembrane</keyword>
<sequence length="593" mass="69833">MLLNNIVYFNFKTNLKHTMQSLLIILLICLTLYAFIKLNKIKKELAQKNAQIISLNQEINQLKSELLNYQSDKKSLNDKIQKLRSELSNLQIDKRTSDDKILQLKNHNDALSKYQDILNVQIECEYLLKKAERDGLKLREKANQELINAQENARESRKNIKEFVEKKQREIELLYENALNESRRILENAENKAETIGGDAYRSLREADEIAERIKAMKNVIKGYGNEYLIPSYTLLDSLAEDFSHKEAGENLKKLRQNNKIMIVNRQAGICEYMDEQRRVTAVDFVIDAYNGKVDSILSTVKKDNYGILKQKMEDAFQLVNFNGKAFRNARISEVYHNARLEELKWAVVAQELRSQEQEEQRQIREQIREEEKARREFERAIKEAEKEEQTLKKLIEKAESQVARATEEQKLIFQQKLEELQGKLEQAEEKNQRAISMAQQTRTGNVYVISNIGSFGEDVYKIGMTRRLEPLDRVRELGDASVPFEFDVHAMIYSADAPALERQLHKRFLKNQLNKINPRKEFFRLKINDVKNYMESMEIECKWTMIAEARQYRETLKLEEEMKNNKQLEAEWEHYQEIVDPVVYEEEVIEEI</sequence>
<dbReference type="SMART" id="SM00974">
    <property type="entry name" value="T5orf172"/>
    <property type="match status" value="1"/>
</dbReference>
<dbReference type="STRING" id="311333.SAMN05421664_0004"/>
<proteinExistence type="predicted"/>
<evidence type="ECO:0000259" key="3">
    <source>
        <dbReference type="SMART" id="SM00974"/>
    </source>
</evidence>